<accession>A0A514CE36</accession>
<dbReference type="Proteomes" id="UP000316614">
    <property type="component" value="Chromosome"/>
</dbReference>
<dbReference type="RefSeq" id="WP_141613345.1">
    <property type="nucleotide sequence ID" value="NZ_CP041253.1"/>
</dbReference>
<name>A0A514CE36_9BACT</name>
<dbReference type="KEGG" id="echi:FKX85_03140"/>
<proteinExistence type="predicted"/>
<evidence type="ECO:0000313" key="2">
    <source>
        <dbReference type="Proteomes" id="UP000316614"/>
    </source>
</evidence>
<protein>
    <submittedName>
        <fullName evidence="1">Uncharacterized protein</fullName>
    </submittedName>
</protein>
<organism evidence="1 2">
    <name type="scientific">Echinicola soli</name>
    <dbReference type="NCBI Taxonomy" id="2591634"/>
    <lineage>
        <taxon>Bacteria</taxon>
        <taxon>Pseudomonadati</taxon>
        <taxon>Bacteroidota</taxon>
        <taxon>Cytophagia</taxon>
        <taxon>Cytophagales</taxon>
        <taxon>Cyclobacteriaceae</taxon>
        <taxon>Echinicola</taxon>
    </lineage>
</organism>
<keyword evidence="2" id="KW-1185">Reference proteome</keyword>
<reference evidence="1 2" key="1">
    <citation type="submission" date="2019-06" db="EMBL/GenBank/DDBJ databases">
        <title>Echinicola alkalisoli sp. nov. isolated from saline soil.</title>
        <authorList>
            <person name="Sun J.-Q."/>
            <person name="Xu L."/>
        </authorList>
    </citation>
    <scope>NUCLEOTIDE SEQUENCE [LARGE SCALE GENOMIC DNA]</scope>
    <source>
        <strain evidence="1 2">LN3S3</strain>
    </source>
</reference>
<sequence length="255" mass="29645">MIFQAARDYYYDHRFGLSSPPRNGPLNPQTKIAADITERQNDKPSHAAIYARTGGILPSIYIRTFEEDADRVYAVTAHELAHYAHWDMDRDVFRAMILKAYVPPFSYFSHIYTGTESYVAVIESWARGVEWMFAQERYKNKLKIEGYEYGFNIFISGKSNGNYQEQKVTEYAVRSIDKIYTPTVVDMIDEENQRYSRGHGGSMAYPMDRVSGYTIKQIENGLKGASSWEDWLDNMKIRENNSTEGYLEELFGNWY</sequence>
<dbReference type="EMBL" id="CP041253">
    <property type="protein sequence ID" value="QDH78083.1"/>
    <property type="molecule type" value="Genomic_DNA"/>
</dbReference>
<evidence type="ECO:0000313" key="1">
    <source>
        <dbReference type="EMBL" id="QDH78083.1"/>
    </source>
</evidence>
<gene>
    <name evidence="1" type="ORF">FKX85_03140</name>
</gene>
<dbReference type="AlphaFoldDB" id="A0A514CE36"/>
<dbReference type="OrthoDB" id="1489647at2"/>